<gene>
    <name evidence="2" type="ORF">SAMN04488542_13814</name>
</gene>
<dbReference type="GO" id="GO:0008168">
    <property type="term" value="F:methyltransferase activity"/>
    <property type="evidence" value="ECO:0007669"/>
    <property type="project" value="UniProtKB-KW"/>
</dbReference>
<dbReference type="AlphaFoldDB" id="A0A1G7TLR2"/>
<protein>
    <submittedName>
        <fullName evidence="2">Methyltransferase domain-containing protein</fullName>
    </submittedName>
</protein>
<feature type="domain" description="Methyltransferase" evidence="1">
    <location>
        <begin position="41"/>
        <end position="102"/>
    </location>
</feature>
<name>A0A1G7TLR2_9BACL</name>
<dbReference type="Gene3D" id="3.40.50.150">
    <property type="entry name" value="Vaccinia Virus protein VP39"/>
    <property type="match status" value="1"/>
</dbReference>
<organism evidence="2 3">
    <name type="scientific">Fontibacillus panacisegetis</name>
    <dbReference type="NCBI Taxonomy" id="670482"/>
    <lineage>
        <taxon>Bacteria</taxon>
        <taxon>Bacillati</taxon>
        <taxon>Bacillota</taxon>
        <taxon>Bacilli</taxon>
        <taxon>Bacillales</taxon>
        <taxon>Paenibacillaceae</taxon>
        <taxon>Fontibacillus</taxon>
    </lineage>
</organism>
<proteinExistence type="predicted"/>
<evidence type="ECO:0000259" key="1">
    <source>
        <dbReference type="Pfam" id="PF13847"/>
    </source>
</evidence>
<reference evidence="2 3" key="1">
    <citation type="submission" date="2016-10" db="EMBL/GenBank/DDBJ databases">
        <authorList>
            <person name="de Groot N.N."/>
        </authorList>
    </citation>
    <scope>NUCLEOTIDE SEQUENCE [LARGE SCALE GENOMIC DNA]</scope>
    <source>
        <strain evidence="2 3">DSM 28129</strain>
    </source>
</reference>
<dbReference type="SUPFAM" id="SSF53335">
    <property type="entry name" value="S-adenosyl-L-methionine-dependent methyltransferases"/>
    <property type="match status" value="1"/>
</dbReference>
<dbReference type="STRING" id="670482.SAMN04488542_13814"/>
<evidence type="ECO:0000313" key="3">
    <source>
        <dbReference type="Proteomes" id="UP000198972"/>
    </source>
</evidence>
<dbReference type="EMBL" id="FNBG01000038">
    <property type="protein sequence ID" value="SDG36276.1"/>
    <property type="molecule type" value="Genomic_DNA"/>
</dbReference>
<dbReference type="GO" id="GO:0032259">
    <property type="term" value="P:methylation"/>
    <property type="evidence" value="ECO:0007669"/>
    <property type="project" value="UniProtKB-KW"/>
</dbReference>
<sequence>MVSEYYWDKKVEYLRNTRWLYYNDDYLEFLVKGVWKIKGPVNIIDFGCGYGYLGLKLLPLLPEGSTYTGIDKGTELISKAKEIFQELPYTAEFIIGDIEEIKIREDLFVLSHIG</sequence>
<keyword evidence="3" id="KW-1185">Reference proteome</keyword>
<keyword evidence="2" id="KW-0808">Transferase</keyword>
<dbReference type="InterPro" id="IPR025714">
    <property type="entry name" value="Methyltranfer_dom"/>
</dbReference>
<evidence type="ECO:0000313" key="2">
    <source>
        <dbReference type="EMBL" id="SDG36276.1"/>
    </source>
</evidence>
<dbReference type="Pfam" id="PF13847">
    <property type="entry name" value="Methyltransf_31"/>
    <property type="match status" value="1"/>
</dbReference>
<dbReference type="InterPro" id="IPR029063">
    <property type="entry name" value="SAM-dependent_MTases_sf"/>
</dbReference>
<accession>A0A1G7TLR2</accession>
<dbReference type="Proteomes" id="UP000198972">
    <property type="component" value="Unassembled WGS sequence"/>
</dbReference>
<keyword evidence="2" id="KW-0489">Methyltransferase</keyword>